<feature type="transmembrane region" description="Helical" evidence="1">
    <location>
        <begin position="29"/>
        <end position="50"/>
    </location>
</feature>
<name>A0ABQ5I8S0_9ASTR</name>
<keyword evidence="1" id="KW-0472">Membrane</keyword>
<proteinExistence type="predicted"/>
<gene>
    <name evidence="2" type="ORF">Tco_1092052</name>
</gene>
<organism evidence="2 3">
    <name type="scientific">Tanacetum coccineum</name>
    <dbReference type="NCBI Taxonomy" id="301880"/>
    <lineage>
        <taxon>Eukaryota</taxon>
        <taxon>Viridiplantae</taxon>
        <taxon>Streptophyta</taxon>
        <taxon>Embryophyta</taxon>
        <taxon>Tracheophyta</taxon>
        <taxon>Spermatophyta</taxon>
        <taxon>Magnoliopsida</taxon>
        <taxon>eudicotyledons</taxon>
        <taxon>Gunneridae</taxon>
        <taxon>Pentapetalae</taxon>
        <taxon>asterids</taxon>
        <taxon>campanulids</taxon>
        <taxon>Asterales</taxon>
        <taxon>Asteraceae</taxon>
        <taxon>Asteroideae</taxon>
        <taxon>Anthemideae</taxon>
        <taxon>Anthemidinae</taxon>
        <taxon>Tanacetum</taxon>
    </lineage>
</organism>
<evidence type="ECO:0000256" key="1">
    <source>
        <dbReference type="SAM" id="Phobius"/>
    </source>
</evidence>
<keyword evidence="1" id="KW-1133">Transmembrane helix</keyword>
<evidence type="ECO:0000313" key="3">
    <source>
        <dbReference type="Proteomes" id="UP001151760"/>
    </source>
</evidence>
<comment type="caution">
    <text evidence="2">The sequence shown here is derived from an EMBL/GenBank/DDBJ whole genome shotgun (WGS) entry which is preliminary data.</text>
</comment>
<dbReference type="Proteomes" id="UP001151760">
    <property type="component" value="Unassembled WGS sequence"/>
</dbReference>
<accession>A0ABQ5I8S0</accession>
<keyword evidence="3" id="KW-1185">Reference proteome</keyword>
<reference evidence="2" key="1">
    <citation type="journal article" date="2022" name="Int. J. Mol. Sci.">
        <title>Draft Genome of Tanacetum Coccineum: Genomic Comparison of Closely Related Tanacetum-Family Plants.</title>
        <authorList>
            <person name="Yamashiro T."/>
            <person name="Shiraishi A."/>
            <person name="Nakayama K."/>
            <person name="Satake H."/>
        </authorList>
    </citation>
    <scope>NUCLEOTIDE SEQUENCE</scope>
</reference>
<protein>
    <submittedName>
        <fullName evidence="2">Uncharacterized protein</fullName>
    </submittedName>
</protein>
<sequence>MRIHGIAKVELASCEWGRSLRVMGLFDGAVVEVLALFLLSCCIVSPFGLTMPGKGFGHLKGLNGLRLIKP</sequence>
<reference evidence="2" key="2">
    <citation type="submission" date="2022-01" db="EMBL/GenBank/DDBJ databases">
        <authorList>
            <person name="Yamashiro T."/>
            <person name="Shiraishi A."/>
            <person name="Satake H."/>
            <person name="Nakayama K."/>
        </authorList>
    </citation>
    <scope>NUCLEOTIDE SEQUENCE</scope>
</reference>
<keyword evidence="1" id="KW-0812">Transmembrane</keyword>
<evidence type="ECO:0000313" key="2">
    <source>
        <dbReference type="EMBL" id="GJT96534.1"/>
    </source>
</evidence>
<dbReference type="EMBL" id="BQNB010020490">
    <property type="protein sequence ID" value="GJT96534.1"/>
    <property type="molecule type" value="Genomic_DNA"/>
</dbReference>